<dbReference type="Pfam" id="PF04055">
    <property type="entry name" value="Radical_SAM"/>
    <property type="match status" value="1"/>
</dbReference>
<dbReference type="CDD" id="cd01335">
    <property type="entry name" value="Radical_SAM"/>
    <property type="match status" value="1"/>
</dbReference>
<dbReference type="EC" id="4.1.99.22" evidence="2"/>
<dbReference type="SFLD" id="SFLDS00029">
    <property type="entry name" value="Radical_SAM"/>
    <property type="match status" value="1"/>
</dbReference>
<dbReference type="SUPFAM" id="SSF102114">
    <property type="entry name" value="Radical SAM enzymes"/>
    <property type="match status" value="1"/>
</dbReference>
<comment type="cofactor">
    <cofactor evidence="1">
        <name>[4Fe-4S] cluster</name>
        <dbReference type="ChEBI" id="CHEBI:49883"/>
    </cofactor>
</comment>
<comment type="catalytic activity">
    <reaction evidence="12">
        <text>GTP + AH2 + S-adenosyl-L-methionine = (8S)-3',8-cyclo-7,8-dihydroguanosine 5'-triphosphate + 5'-deoxyadenosine + L-methionine + A + H(+)</text>
        <dbReference type="Rhea" id="RHEA:49576"/>
        <dbReference type="ChEBI" id="CHEBI:13193"/>
        <dbReference type="ChEBI" id="CHEBI:15378"/>
        <dbReference type="ChEBI" id="CHEBI:17319"/>
        <dbReference type="ChEBI" id="CHEBI:17499"/>
        <dbReference type="ChEBI" id="CHEBI:37565"/>
        <dbReference type="ChEBI" id="CHEBI:57844"/>
        <dbReference type="ChEBI" id="CHEBI:59789"/>
        <dbReference type="ChEBI" id="CHEBI:131766"/>
        <dbReference type="EC" id="4.1.99.22"/>
    </reaction>
</comment>
<keyword evidence="11 14" id="KW-0456">Lyase</keyword>
<dbReference type="EMBL" id="JAVRHT010000014">
    <property type="protein sequence ID" value="MDT0631561.1"/>
    <property type="molecule type" value="Genomic_DNA"/>
</dbReference>
<evidence type="ECO:0000256" key="7">
    <source>
        <dbReference type="ARBA" id="ARBA00023004"/>
    </source>
</evidence>
<dbReference type="PROSITE" id="PS01305">
    <property type="entry name" value="MOAA_NIFB_PQQE"/>
    <property type="match status" value="1"/>
</dbReference>
<dbReference type="InterPro" id="IPR013785">
    <property type="entry name" value="Aldolase_TIM"/>
</dbReference>
<dbReference type="SFLD" id="SFLDG01386">
    <property type="entry name" value="main_SPASM_domain-containing"/>
    <property type="match status" value="1"/>
</dbReference>
<evidence type="ECO:0000256" key="4">
    <source>
        <dbReference type="ARBA" id="ARBA00022691"/>
    </source>
</evidence>
<evidence type="ECO:0000256" key="10">
    <source>
        <dbReference type="ARBA" id="ARBA00023150"/>
    </source>
</evidence>
<dbReference type="Proteomes" id="UP001267426">
    <property type="component" value="Unassembled WGS sequence"/>
</dbReference>
<keyword evidence="3" id="KW-0004">4Fe-4S</keyword>
<keyword evidence="15" id="KW-1185">Reference proteome</keyword>
<keyword evidence="8" id="KW-0411">Iron-sulfur</keyword>
<comment type="caution">
    <text evidence="14">The sequence shown here is derived from an EMBL/GenBank/DDBJ whole genome shotgun (WGS) entry which is preliminary data.</text>
</comment>
<dbReference type="SFLD" id="SFLDG01383">
    <property type="entry name" value="cyclic_pyranopterin_phosphate"/>
    <property type="match status" value="1"/>
</dbReference>
<dbReference type="Gene3D" id="3.20.20.70">
    <property type="entry name" value="Aldolase class I"/>
    <property type="match status" value="1"/>
</dbReference>
<dbReference type="RefSeq" id="WP_311662904.1">
    <property type="nucleotide sequence ID" value="NZ_JAVRHT010000014.1"/>
</dbReference>
<keyword evidence="4" id="KW-0949">S-adenosyl-L-methionine</keyword>
<evidence type="ECO:0000256" key="11">
    <source>
        <dbReference type="ARBA" id="ARBA00023239"/>
    </source>
</evidence>
<dbReference type="InterPro" id="IPR013483">
    <property type="entry name" value="MoaA"/>
</dbReference>
<dbReference type="PROSITE" id="PS51918">
    <property type="entry name" value="RADICAL_SAM"/>
    <property type="match status" value="1"/>
</dbReference>
<dbReference type="SMART" id="SM00729">
    <property type="entry name" value="Elp3"/>
    <property type="match status" value="1"/>
</dbReference>
<proteinExistence type="predicted"/>
<keyword evidence="7" id="KW-0408">Iron</keyword>
<protein>
    <recommendedName>
        <fullName evidence="2">GTP 3',8-cyclase</fullName>
        <ecNumber evidence="2">4.1.99.22</ecNumber>
    </recommendedName>
</protein>
<evidence type="ECO:0000256" key="9">
    <source>
        <dbReference type="ARBA" id="ARBA00023134"/>
    </source>
</evidence>
<dbReference type="InterPro" id="IPR007197">
    <property type="entry name" value="rSAM"/>
</dbReference>
<dbReference type="InterPro" id="IPR000385">
    <property type="entry name" value="MoaA_NifB_PqqE_Fe-S-bd_CS"/>
</dbReference>
<dbReference type="GO" id="GO:0061798">
    <property type="term" value="F:GTP 3',8'-cyclase activity"/>
    <property type="evidence" value="ECO:0007669"/>
    <property type="project" value="UniProtKB-EC"/>
</dbReference>
<evidence type="ECO:0000256" key="12">
    <source>
        <dbReference type="ARBA" id="ARBA00048697"/>
    </source>
</evidence>
<name>A0ABU3BQJ1_9BACT</name>
<feature type="domain" description="Radical SAM core" evidence="13">
    <location>
        <begin position="10"/>
        <end position="227"/>
    </location>
</feature>
<dbReference type="PANTHER" id="PTHR22960">
    <property type="entry name" value="MOLYBDOPTERIN COFACTOR SYNTHESIS PROTEIN A"/>
    <property type="match status" value="1"/>
</dbReference>
<evidence type="ECO:0000256" key="3">
    <source>
        <dbReference type="ARBA" id="ARBA00022485"/>
    </source>
</evidence>
<organism evidence="14 15">
    <name type="scientific">Rubrivirga litoralis</name>
    <dbReference type="NCBI Taxonomy" id="3075598"/>
    <lineage>
        <taxon>Bacteria</taxon>
        <taxon>Pseudomonadati</taxon>
        <taxon>Rhodothermota</taxon>
        <taxon>Rhodothermia</taxon>
        <taxon>Rhodothermales</taxon>
        <taxon>Rubricoccaceae</taxon>
        <taxon>Rubrivirga</taxon>
    </lineage>
</organism>
<dbReference type="InterPro" id="IPR006638">
    <property type="entry name" value="Elp3/MiaA/NifB-like_rSAM"/>
</dbReference>
<dbReference type="InterPro" id="IPR010505">
    <property type="entry name" value="MoaA_twitch"/>
</dbReference>
<dbReference type="InterPro" id="IPR058240">
    <property type="entry name" value="rSAM_sf"/>
</dbReference>
<evidence type="ECO:0000313" key="15">
    <source>
        <dbReference type="Proteomes" id="UP001267426"/>
    </source>
</evidence>
<evidence type="ECO:0000256" key="8">
    <source>
        <dbReference type="ARBA" id="ARBA00023014"/>
    </source>
</evidence>
<accession>A0ABU3BQJ1</accession>
<evidence type="ECO:0000256" key="5">
    <source>
        <dbReference type="ARBA" id="ARBA00022723"/>
    </source>
</evidence>
<keyword evidence="10" id="KW-0501">Molybdenum cofactor biosynthesis</keyword>
<dbReference type="InterPro" id="IPR050105">
    <property type="entry name" value="MoCo_biosynth_MoaA/MoaC"/>
</dbReference>
<dbReference type="Pfam" id="PF06463">
    <property type="entry name" value="Mob_synth_C"/>
    <property type="match status" value="1"/>
</dbReference>
<keyword evidence="5" id="KW-0479">Metal-binding</keyword>
<evidence type="ECO:0000313" key="14">
    <source>
        <dbReference type="EMBL" id="MDT0631561.1"/>
    </source>
</evidence>
<evidence type="ECO:0000256" key="6">
    <source>
        <dbReference type="ARBA" id="ARBA00022741"/>
    </source>
</evidence>
<gene>
    <name evidence="14" type="primary">moaA</name>
    <name evidence="14" type="ORF">RM540_07335</name>
</gene>
<keyword evidence="6" id="KW-0547">Nucleotide-binding</keyword>
<dbReference type="PANTHER" id="PTHR22960:SF0">
    <property type="entry name" value="MOLYBDENUM COFACTOR BIOSYNTHESIS PROTEIN 1"/>
    <property type="match status" value="1"/>
</dbReference>
<keyword evidence="9" id="KW-0342">GTP-binding</keyword>
<dbReference type="SFLD" id="SFLDG01067">
    <property type="entry name" value="SPASM/twitch_domain_containing"/>
    <property type="match status" value="1"/>
</dbReference>
<evidence type="ECO:0000256" key="1">
    <source>
        <dbReference type="ARBA" id="ARBA00001966"/>
    </source>
</evidence>
<dbReference type="InterPro" id="IPR040064">
    <property type="entry name" value="MoaA-like"/>
</dbReference>
<evidence type="ECO:0000256" key="2">
    <source>
        <dbReference type="ARBA" id="ARBA00012167"/>
    </source>
</evidence>
<evidence type="ECO:0000259" key="13">
    <source>
        <dbReference type="PROSITE" id="PS51918"/>
    </source>
</evidence>
<dbReference type="NCBIfam" id="TIGR02666">
    <property type="entry name" value="moaA"/>
    <property type="match status" value="1"/>
</dbReference>
<reference evidence="14 15" key="1">
    <citation type="submission" date="2023-09" db="EMBL/GenBank/DDBJ databases">
        <authorList>
            <person name="Rey-Velasco X."/>
        </authorList>
    </citation>
    <scope>NUCLEOTIDE SEQUENCE [LARGE SCALE GENOMIC DNA]</scope>
    <source>
        <strain evidence="14 15">F394</strain>
    </source>
</reference>
<sequence>MELLPVLTDPHGRRIRKLRVQLTDVCNFRCTYCMPLSVRFQPSATLVPPDELVAMVAGLVGEGVTQVRLTGGEPFSRREFQEIAEGVGALPLQKYGLTTNGHRLAEHLPLLDAVGCRHVNVSLDSLRAERFEAITRTPFFDRVVGALLEAKAAGFPVKVNCVLIRGANDDEVEDFLAFSARHGIPVRFLEYMKIGPQRGEHDRLFVSAGEIIDRLRQRHALVPVGAEPDATAFSFRTDDGAEVGFIASESRPFCATCSRLRLTARGHLRACLMSEDGRDLRGVPPEHYAAVLTDVMAMKPTGRIEEIAQPMHEIGG</sequence>